<reference evidence="4 5" key="1">
    <citation type="submission" date="2018-10" db="EMBL/GenBank/DDBJ databases">
        <title>Bacillus Keqinensis sp. nov., a moderately halophilic bacterium isolated from a saline-alkaline lake.</title>
        <authorList>
            <person name="Wang H."/>
        </authorList>
    </citation>
    <scope>NUCLEOTIDE SEQUENCE [LARGE SCALE GENOMIC DNA]</scope>
    <source>
        <strain evidence="4 5">KQ-3</strain>
    </source>
</reference>
<dbReference type="OrthoDB" id="9776731at2"/>
<feature type="binding site" evidence="2">
    <location>
        <position position="103"/>
    </location>
    <ligand>
        <name>Mn(2+)</name>
        <dbReference type="ChEBI" id="CHEBI:29035"/>
        <label>2</label>
    </ligand>
</feature>
<comment type="cofactor">
    <cofactor evidence="2">
        <name>Mn(2+)</name>
        <dbReference type="ChEBI" id="CHEBI:29035"/>
    </cofactor>
    <text evidence="2">The Mn(2+) ion enhances activity.</text>
</comment>
<evidence type="ECO:0000256" key="1">
    <source>
        <dbReference type="ARBA" id="ARBA00022801"/>
    </source>
</evidence>
<organism evidence="4 5">
    <name type="scientific">Alteribacter keqinensis</name>
    <dbReference type="NCBI Taxonomy" id="2483800"/>
    <lineage>
        <taxon>Bacteria</taxon>
        <taxon>Bacillati</taxon>
        <taxon>Bacillota</taxon>
        <taxon>Bacilli</taxon>
        <taxon>Bacillales</taxon>
        <taxon>Bacillaceae</taxon>
        <taxon>Alteribacter</taxon>
    </lineage>
</organism>
<proteinExistence type="predicted"/>
<dbReference type="NCBIfam" id="TIGR01891">
    <property type="entry name" value="amidohydrolases"/>
    <property type="match status" value="1"/>
</dbReference>
<feature type="binding site" evidence="2">
    <location>
        <position position="139"/>
    </location>
    <ligand>
        <name>Mn(2+)</name>
        <dbReference type="ChEBI" id="CHEBI:29035"/>
        <label>2</label>
    </ligand>
</feature>
<feature type="binding site" evidence="2">
    <location>
        <position position="366"/>
    </location>
    <ligand>
        <name>Mn(2+)</name>
        <dbReference type="ChEBI" id="CHEBI:29035"/>
        <label>2</label>
    </ligand>
</feature>
<dbReference type="EMBL" id="RHIB01000001">
    <property type="protein sequence ID" value="RNA68457.1"/>
    <property type="molecule type" value="Genomic_DNA"/>
</dbReference>
<dbReference type="GO" id="GO:0019877">
    <property type="term" value="P:diaminopimelate biosynthetic process"/>
    <property type="evidence" value="ECO:0007669"/>
    <property type="project" value="UniProtKB-ARBA"/>
</dbReference>
<dbReference type="InterPro" id="IPR002933">
    <property type="entry name" value="Peptidase_M20"/>
</dbReference>
<keyword evidence="2" id="KW-0479">Metal-binding</keyword>
<keyword evidence="2" id="KW-0464">Manganese</keyword>
<gene>
    <name evidence="4" type="ORF">EBO34_00320</name>
</gene>
<sequence>MGFSVKGQGIQIEEMVVHYRRHFHKNPELSQEEEETSKTIQAFLKEEGIPYETGFATHGVLAIIEGEKPGKTVALRADIDALPITEKNNVPYDSETKGKMHACGHDAHTAMLMGAGALLNRNKAELPGKVLLVFQPAEELAPVGGAQEMMKDGVFDTHKPDAIFAQHMWPDLPVGQVGVMGGPIMGNSDRLSMTIHGAGGHASMPHQGKDAIVIAAQVINHLQTVVSRNVDPMESAVITFGEIHGGDRYNVIPSTVTLEGTVRTNSDEVKNRVKDRIKKAVNGLADANEVVIDVDYVDGYPATVNSPEWEAPVRETAQAILGKEATPQLNPSLGGEDFGRFLQEYPGLYYWLGTAIPDRPAQKPLHDAEFDINEESLAIGTELMTQLAFDALERLNKENGQ</sequence>
<dbReference type="AlphaFoldDB" id="A0A3M7TSG5"/>
<name>A0A3M7TSG5_9BACI</name>
<keyword evidence="5" id="KW-1185">Reference proteome</keyword>
<keyword evidence="1 4" id="KW-0378">Hydrolase</keyword>
<dbReference type="RefSeq" id="WP_122895982.1">
    <property type="nucleotide sequence ID" value="NZ_RHIB01000001.1"/>
</dbReference>
<accession>A0A3M7TSG5</accession>
<comment type="caution">
    <text evidence="4">The sequence shown here is derived from an EMBL/GenBank/DDBJ whole genome shotgun (WGS) entry which is preliminary data.</text>
</comment>
<feature type="binding site" evidence="2">
    <location>
        <position position="167"/>
    </location>
    <ligand>
        <name>Mn(2+)</name>
        <dbReference type="ChEBI" id="CHEBI:29035"/>
        <label>2</label>
    </ligand>
</feature>
<dbReference type="Pfam" id="PF01546">
    <property type="entry name" value="Peptidase_M20"/>
    <property type="match status" value="1"/>
</dbReference>
<dbReference type="GO" id="GO:0050118">
    <property type="term" value="F:N-acetyldiaminopimelate deacetylase activity"/>
    <property type="evidence" value="ECO:0007669"/>
    <property type="project" value="UniProtKB-ARBA"/>
</dbReference>
<dbReference type="FunFam" id="3.30.70.360:FF:000001">
    <property type="entry name" value="N-acetyldiaminopimelate deacetylase"/>
    <property type="match status" value="1"/>
</dbReference>
<dbReference type="SUPFAM" id="SSF53187">
    <property type="entry name" value="Zn-dependent exopeptidases"/>
    <property type="match status" value="1"/>
</dbReference>
<feature type="domain" description="Peptidase M20 dimerisation" evidence="3">
    <location>
        <begin position="191"/>
        <end position="285"/>
    </location>
</feature>
<dbReference type="Gene3D" id="3.30.70.360">
    <property type="match status" value="1"/>
</dbReference>
<dbReference type="SUPFAM" id="SSF55031">
    <property type="entry name" value="Bacterial exopeptidase dimerisation domain"/>
    <property type="match status" value="1"/>
</dbReference>
<dbReference type="Gene3D" id="3.40.630.10">
    <property type="entry name" value="Zn peptidases"/>
    <property type="match status" value="1"/>
</dbReference>
<evidence type="ECO:0000256" key="2">
    <source>
        <dbReference type="PIRSR" id="PIRSR005962-1"/>
    </source>
</evidence>
<dbReference type="CDD" id="cd03886">
    <property type="entry name" value="M20_Acy1"/>
    <property type="match status" value="1"/>
</dbReference>
<dbReference type="InterPro" id="IPR011650">
    <property type="entry name" value="Peptidase_M20_dimer"/>
</dbReference>
<evidence type="ECO:0000313" key="5">
    <source>
        <dbReference type="Proteomes" id="UP000278746"/>
    </source>
</evidence>
<evidence type="ECO:0000313" key="4">
    <source>
        <dbReference type="EMBL" id="RNA68457.1"/>
    </source>
</evidence>
<dbReference type="GO" id="GO:0046872">
    <property type="term" value="F:metal ion binding"/>
    <property type="evidence" value="ECO:0007669"/>
    <property type="project" value="UniProtKB-KW"/>
</dbReference>
<dbReference type="InterPro" id="IPR017439">
    <property type="entry name" value="Amidohydrolase"/>
</dbReference>
<dbReference type="PANTHER" id="PTHR11014:SF63">
    <property type="entry name" value="METALLOPEPTIDASE, PUTATIVE (AFU_ORTHOLOGUE AFUA_6G09600)-RELATED"/>
    <property type="match status" value="1"/>
</dbReference>
<dbReference type="Proteomes" id="UP000278746">
    <property type="component" value="Unassembled WGS sequence"/>
</dbReference>
<dbReference type="Pfam" id="PF07687">
    <property type="entry name" value="M20_dimer"/>
    <property type="match status" value="1"/>
</dbReference>
<dbReference type="InterPro" id="IPR036264">
    <property type="entry name" value="Bact_exopeptidase_dim_dom"/>
</dbReference>
<feature type="binding site" evidence="2">
    <location>
        <position position="105"/>
    </location>
    <ligand>
        <name>Mn(2+)</name>
        <dbReference type="ChEBI" id="CHEBI:29035"/>
        <label>2</label>
    </ligand>
</feature>
<dbReference type="PIRSF" id="PIRSF005962">
    <property type="entry name" value="Pept_M20D_amidohydro"/>
    <property type="match status" value="1"/>
</dbReference>
<dbReference type="PANTHER" id="PTHR11014">
    <property type="entry name" value="PEPTIDASE M20 FAMILY MEMBER"/>
    <property type="match status" value="1"/>
</dbReference>
<evidence type="ECO:0000259" key="3">
    <source>
        <dbReference type="Pfam" id="PF07687"/>
    </source>
</evidence>
<protein>
    <submittedName>
        <fullName evidence="4">Amidohydrolase</fullName>
    </submittedName>
</protein>